<keyword evidence="2" id="KW-1017">Isopeptide bond</keyword>
<dbReference type="EMBL" id="MCFC01000014">
    <property type="protein sequence ID" value="ORY31595.1"/>
    <property type="molecule type" value="Genomic_DNA"/>
</dbReference>
<name>A0A1Y2BBY0_9TREE</name>
<dbReference type="Pfam" id="PF26557">
    <property type="entry name" value="Cullin_AB"/>
    <property type="match status" value="1"/>
</dbReference>
<evidence type="ECO:0000256" key="1">
    <source>
        <dbReference type="ARBA" id="ARBA00006019"/>
    </source>
</evidence>
<dbReference type="PROSITE" id="PS50069">
    <property type="entry name" value="CULLIN_2"/>
    <property type="match status" value="1"/>
</dbReference>
<dbReference type="Gene3D" id="1.10.10.10">
    <property type="entry name" value="Winged helix-like DNA-binding domain superfamily/Winged helix DNA-binding domain"/>
    <property type="match status" value="1"/>
</dbReference>
<evidence type="ECO:0000256" key="3">
    <source>
        <dbReference type="ARBA" id="ARBA00022843"/>
    </source>
</evidence>
<dbReference type="InParanoid" id="A0A1Y2BBY0"/>
<dbReference type="OrthoDB" id="27073at2759"/>
<sequence>MTTLLPLPVETEAFSEYRPSKAAHSDFLISGDRRREAVGALSSGPRVIKLSLKPRVIGASASTDLSTVVDSIAPILSGNQTSRSFHHISAALHRLVLPPHNEGETIYTRLRQELERSVAALAREWRGAILGRETGWLDRLVQGWKTWQGRVNLLASVYVYLDRVYCNEASGISSIRDVAIDVFRKGIWENELLFGKTRDDVLAWVTSERETSTVNEPLRKTVSDLAALARLLGTYDTLATPYLDLTISHYDDASAAHLAKLVDGTMSATRYVEWVLERVEEERDRARECLGPDGQVAETVVGIVRREAGEKRSSEVVRHATDEAMDISDAKALESLNTFAVDVGVFPMFVKALQAHIEDRLKKLISDPANDSQMIESTLTLKRFADKAVAGLFVTPTAAAPSTVLVGPAYPGVAEPKLTSDEEARKMELEDAIRQGFKAGMGSRQNAPAEWIAKHLDVVMRRGQGSGTEAEFNQLLDEIVALIGFTKDKDVFKAFYSTQLAKRLLLNKSASDDMERNMILKLQREMGEEFTSGDIMMKDLQLSETLVKAYQSAQAKNPDQFVDAGNFAANVLTESAWPAYPLLKDGWNFKLTPDLQASIDAFTSWYATQHKNRQLSWRWQLATVTLSGRFASGKYEIGVSLFQAVVMMQFNEEDVLTFKDIKERTGIESSELVRTLQSLALGRKGTRVLLKKPPGKEVNPTDVFAYNKGFTSERIKFRINQIQQDLSAEESRATNEQVAIDRVSVLEATIVRIMKARKKMTLQLLIDQVVTDVSKRFPPDVKEIKKRMESLIEREFLMRDEDDRNLLHYLA</sequence>
<dbReference type="SUPFAM" id="SSF75632">
    <property type="entry name" value="Cullin homology domain"/>
    <property type="match status" value="1"/>
</dbReference>
<dbReference type="GO" id="GO:0016874">
    <property type="term" value="F:ligase activity"/>
    <property type="evidence" value="ECO:0007669"/>
    <property type="project" value="UniProtKB-KW"/>
</dbReference>
<dbReference type="PANTHER" id="PTHR11932">
    <property type="entry name" value="CULLIN"/>
    <property type="match status" value="1"/>
</dbReference>
<dbReference type="SUPFAM" id="SSF74788">
    <property type="entry name" value="Cullin repeat-like"/>
    <property type="match status" value="1"/>
</dbReference>
<comment type="caution">
    <text evidence="7">The sequence shown here is derived from an EMBL/GenBank/DDBJ whole genome shotgun (WGS) entry which is preliminary data.</text>
</comment>
<accession>A0A1Y2BBY0</accession>
<evidence type="ECO:0000256" key="5">
    <source>
        <dbReference type="RuleBase" id="RU003829"/>
    </source>
</evidence>
<organism evidence="7 8">
    <name type="scientific">Naematelia encephala</name>
    <dbReference type="NCBI Taxonomy" id="71784"/>
    <lineage>
        <taxon>Eukaryota</taxon>
        <taxon>Fungi</taxon>
        <taxon>Dikarya</taxon>
        <taxon>Basidiomycota</taxon>
        <taxon>Agaricomycotina</taxon>
        <taxon>Tremellomycetes</taxon>
        <taxon>Tremellales</taxon>
        <taxon>Naemateliaceae</taxon>
        <taxon>Naematelia</taxon>
    </lineage>
</organism>
<dbReference type="Gene3D" id="1.20.1310.10">
    <property type="entry name" value="Cullin Repeats"/>
    <property type="match status" value="3"/>
</dbReference>
<dbReference type="GO" id="GO:0031625">
    <property type="term" value="F:ubiquitin protein ligase binding"/>
    <property type="evidence" value="ECO:0007669"/>
    <property type="project" value="InterPro"/>
</dbReference>
<dbReference type="Pfam" id="PF10557">
    <property type="entry name" value="Cullin_Nedd8"/>
    <property type="match status" value="1"/>
</dbReference>
<evidence type="ECO:0000256" key="4">
    <source>
        <dbReference type="PROSITE-ProRule" id="PRU00330"/>
    </source>
</evidence>
<dbReference type="Gene3D" id="3.30.230.130">
    <property type="entry name" value="Cullin, Chain C, Domain 2"/>
    <property type="match status" value="1"/>
</dbReference>
<evidence type="ECO:0000313" key="7">
    <source>
        <dbReference type="EMBL" id="ORY31595.1"/>
    </source>
</evidence>
<dbReference type="InterPro" id="IPR036388">
    <property type="entry name" value="WH-like_DNA-bd_sf"/>
</dbReference>
<protein>
    <submittedName>
        <fullName evidence="7">Putative ubiquitin-protein ligase</fullName>
    </submittedName>
</protein>
<dbReference type="Proteomes" id="UP000193986">
    <property type="component" value="Unassembled WGS sequence"/>
</dbReference>
<dbReference type="Pfam" id="PF00888">
    <property type="entry name" value="Cullin"/>
    <property type="match status" value="1"/>
</dbReference>
<dbReference type="GO" id="GO:0006511">
    <property type="term" value="P:ubiquitin-dependent protein catabolic process"/>
    <property type="evidence" value="ECO:0007669"/>
    <property type="project" value="InterPro"/>
</dbReference>
<comment type="similarity">
    <text evidence="1 4 5">Belongs to the cullin family.</text>
</comment>
<proteinExistence type="inferred from homology"/>
<keyword evidence="8" id="KW-1185">Reference proteome</keyword>
<evidence type="ECO:0000259" key="6">
    <source>
        <dbReference type="PROSITE" id="PS50069"/>
    </source>
</evidence>
<dbReference type="InterPro" id="IPR036390">
    <property type="entry name" value="WH_DNA-bd_sf"/>
</dbReference>
<dbReference type="SUPFAM" id="SSF46785">
    <property type="entry name" value="Winged helix' DNA-binding domain"/>
    <property type="match status" value="1"/>
</dbReference>
<dbReference type="InterPro" id="IPR059120">
    <property type="entry name" value="Cullin-like_AB"/>
</dbReference>
<evidence type="ECO:0000313" key="8">
    <source>
        <dbReference type="Proteomes" id="UP000193986"/>
    </source>
</evidence>
<evidence type="ECO:0000256" key="2">
    <source>
        <dbReference type="ARBA" id="ARBA00022499"/>
    </source>
</evidence>
<reference evidence="7 8" key="1">
    <citation type="submission" date="2016-07" db="EMBL/GenBank/DDBJ databases">
        <title>Pervasive Adenine N6-methylation of Active Genes in Fungi.</title>
        <authorList>
            <consortium name="DOE Joint Genome Institute"/>
            <person name="Mondo S.J."/>
            <person name="Dannebaum R.O."/>
            <person name="Kuo R.C."/>
            <person name="Labutti K."/>
            <person name="Haridas S."/>
            <person name="Kuo A."/>
            <person name="Salamov A."/>
            <person name="Ahrendt S.R."/>
            <person name="Lipzen A."/>
            <person name="Sullivan W."/>
            <person name="Andreopoulos W.B."/>
            <person name="Clum A."/>
            <person name="Lindquist E."/>
            <person name="Daum C."/>
            <person name="Ramamoorthy G.K."/>
            <person name="Gryganskyi A."/>
            <person name="Culley D."/>
            <person name="Magnuson J.K."/>
            <person name="James T.Y."/>
            <person name="O'Malley M.A."/>
            <person name="Stajich J.E."/>
            <person name="Spatafora J.W."/>
            <person name="Visel A."/>
            <person name="Grigoriev I.V."/>
        </authorList>
    </citation>
    <scope>NUCLEOTIDE SEQUENCE [LARGE SCALE GENOMIC DNA]</scope>
    <source>
        <strain evidence="7 8">68-887.2</strain>
    </source>
</reference>
<dbReference type="InterPro" id="IPR016159">
    <property type="entry name" value="Cullin_repeat-like_dom_sf"/>
</dbReference>
<dbReference type="AlphaFoldDB" id="A0A1Y2BBY0"/>
<gene>
    <name evidence="7" type="ORF">BCR39DRAFT_525844</name>
</gene>
<dbReference type="STRING" id="71784.A0A1Y2BBY0"/>
<dbReference type="SMART" id="SM00884">
    <property type="entry name" value="Cullin_Nedd8"/>
    <property type="match status" value="1"/>
</dbReference>
<feature type="domain" description="Cullin family profile" evidence="6">
    <location>
        <begin position="447"/>
        <end position="680"/>
    </location>
</feature>
<dbReference type="InterPro" id="IPR036317">
    <property type="entry name" value="Cullin_homology_sf"/>
</dbReference>
<keyword evidence="7" id="KW-0436">Ligase</keyword>
<dbReference type="InterPro" id="IPR016158">
    <property type="entry name" value="Cullin_homology"/>
</dbReference>
<keyword evidence="3" id="KW-0832">Ubl conjugation</keyword>
<dbReference type="FunFam" id="1.10.10.10:FF:000014">
    <property type="entry name" value="Cullin 1"/>
    <property type="match status" value="1"/>
</dbReference>
<dbReference type="InterPro" id="IPR019559">
    <property type="entry name" value="Cullin_neddylation_domain"/>
</dbReference>
<dbReference type="InterPro" id="IPR001373">
    <property type="entry name" value="Cullin_N"/>
</dbReference>
<dbReference type="InterPro" id="IPR045093">
    <property type="entry name" value="Cullin"/>
</dbReference>
<dbReference type="SMART" id="SM00182">
    <property type="entry name" value="CULLIN"/>
    <property type="match status" value="1"/>
</dbReference>